<dbReference type="InterPro" id="IPR018392">
    <property type="entry name" value="LysM"/>
</dbReference>
<dbReference type="Proteomes" id="UP000198290">
    <property type="component" value="Chromosome"/>
</dbReference>
<dbReference type="EMBL" id="AP018823">
    <property type="protein sequence ID" value="BBF86066.1"/>
    <property type="molecule type" value="Genomic_DNA"/>
</dbReference>
<feature type="compositionally biased region" description="Low complexity" evidence="2">
    <location>
        <begin position="355"/>
        <end position="382"/>
    </location>
</feature>
<feature type="signal peptide" evidence="3">
    <location>
        <begin position="1"/>
        <end position="19"/>
    </location>
</feature>
<dbReference type="Gene3D" id="1.20.58.2200">
    <property type="match status" value="1"/>
</dbReference>
<evidence type="ECO:0000256" key="1">
    <source>
        <dbReference type="SAM" id="Coils"/>
    </source>
</evidence>
<evidence type="ECO:0000313" key="6">
    <source>
        <dbReference type="Proteomes" id="UP000198290"/>
    </source>
</evidence>
<keyword evidence="6" id="KW-1185">Reference proteome</keyword>
<sequence>MTLLAILLAGMGSAGSALAGLGPIHVLSSEGQPFEAEIPVVDEDPQGNVLVGLADRNKYPLVSTYSPSASVLKFSAIRKPDGSIQKILVRGPSRFDESLLRFAVEMSWPAGRLVREFEVDYLRDGPPRKDKPPVHDDTVKKTAVSPDQMPRLSSLGLGELKVKSKLGEPLVAELELFGTAVKQTDNIHVALSADSLQGAPSAEQLQLVASMSHQLTRSAAGKSMLLLKSTRVLTEPLLAFRLDVGAANVHAQKRYTLLLDPNGYTVEEHAVDSAAAHGAAHGGGKVQALKVYRVLHGDTLSLIAARMKGGGNQAETARRLYRNNPDAFIGGDVNRLRAGTALKYPAEWHMSSAGTPATHARPAQAPQPPSASAKPEAPSTPAVAAPEAVTLKPMVKPAGEQAKLAASASKPQASAPQLAAVKAVTPGSAADNVREDRLKNILQRQDQALQQAQQKTLELEQKIRNLQLAKAAEASAAAIASQNKAAASQPVAAVTATPTVQASRAMAASAPALAPVTASAPAIAAPKAAPASAPKPLAAKAPEPAAATDFLVDDVLASLRGNTTMIAGGAAVAALSALLLAQRRRQRKIATPDSQPEVKPVADNASLLTMGPLTTLMSGIKRGEGIDLASVDLIAEAEVYLAYGRTDQALEILREGLVREPMRQDLRYKLLEVLAMQSDKEGFVAEATTARGIFGKDSTLWMRVCELGHTLAPEHPLFDAQPVAAASPLDLQPVRVQTAAEEAVADAAATPAPADAASVPLDLAAELGALEPAPEQPLAMDFIEKPTAGPAALPPASDENPALSGLDAFASLGEQELESVVNQAPEPMLDMDFLSELPESVKLEPPAGQPEAAAPAPSAQSEANDKMELAKLYLEMGDKETAEALMKEAGQTA</sequence>
<protein>
    <submittedName>
        <fullName evidence="5">Probable transmembrane protein</fullName>
    </submittedName>
</protein>
<feature type="domain" description="FimV N-terminal" evidence="4">
    <location>
        <begin position="19"/>
        <end position="119"/>
    </location>
</feature>
<dbReference type="Pfam" id="PF25800">
    <property type="entry name" value="FimV_N"/>
    <property type="match status" value="2"/>
</dbReference>
<dbReference type="KEGG" id="amah:DLM_2459"/>
<feature type="region of interest" description="Disordered" evidence="2">
    <location>
        <begin position="842"/>
        <end position="869"/>
    </location>
</feature>
<evidence type="ECO:0000313" key="5">
    <source>
        <dbReference type="EMBL" id="BBF86066.1"/>
    </source>
</evidence>
<dbReference type="CDD" id="cd00118">
    <property type="entry name" value="LysM"/>
    <property type="match status" value="1"/>
</dbReference>
<feature type="region of interest" description="Disordered" evidence="2">
    <location>
        <begin position="352"/>
        <end position="383"/>
    </location>
</feature>
<evidence type="ECO:0000259" key="4">
    <source>
        <dbReference type="Pfam" id="PF25800"/>
    </source>
</evidence>
<accession>A0A3G9GL81</accession>
<keyword evidence="1" id="KW-0175">Coiled coil</keyword>
<organism evidence="5 6">
    <name type="scientific">Aquitalea magnusonii</name>
    <dbReference type="NCBI Taxonomy" id="332411"/>
    <lineage>
        <taxon>Bacteria</taxon>
        <taxon>Pseudomonadati</taxon>
        <taxon>Pseudomonadota</taxon>
        <taxon>Betaproteobacteria</taxon>
        <taxon>Neisseriales</taxon>
        <taxon>Chromobacteriaceae</taxon>
        <taxon>Aquitalea</taxon>
    </lineage>
</organism>
<evidence type="ECO:0000256" key="3">
    <source>
        <dbReference type="SAM" id="SignalP"/>
    </source>
</evidence>
<reference evidence="5 6" key="2">
    <citation type="journal article" date="2017" name="Genome Announc.">
        <title>Draft genome sequence of Aquitalea magnusonii strain H3, a plant growth-promoting bacterium of duckweed Lemna minor.</title>
        <authorList>
            <person name="Ishizawa H."/>
            <person name="Kuroda M."/>
            <person name="Ike M."/>
        </authorList>
    </citation>
    <scope>NUCLEOTIDE SEQUENCE [LARGE SCALE GENOMIC DNA]</scope>
    <source>
        <strain evidence="5 6">H3</strain>
    </source>
</reference>
<reference evidence="6" key="3">
    <citation type="journal article" date="2017" name="Plant Physiol. Biochem.">
        <title>Differential oxidative and antioxidative response of duckweed Lemna minor toward plant growth promoting/inhibiting bacteria.</title>
        <authorList>
            <person name="Ishizawa H."/>
            <person name="Kuroda M."/>
            <person name="Morikawa M."/>
            <person name="Ike M."/>
        </authorList>
    </citation>
    <scope>NUCLEOTIDE SEQUENCE [LARGE SCALE GENOMIC DNA]</scope>
    <source>
        <strain evidence="6">H3</strain>
    </source>
</reference>
<feature type="domain" description="FimV N-terminal" evidence="4">
    <location>
        <begin position="155"/>
        <end position="261"/>
    </location>
</feature>
<evidence type="ECO:0000256" key="2">
    <source>
        <dbReference type="SAM" id="MobiDB-lite"/>
    </source>
</evidence>
<keyword evidence="5" id="KW-0812">Transmembrane</keyword>
<feature type="compositionally biased region" description="Basic and acidic residues" evidence="2">
    <location>
        <begin position="124"/>
        <end position="140"/>
    </location>
</feature>
<feature type="chain" id="PRO_5018200839" evidence="3">
    <location>
        <begin position="20"/>
        <end position="893"/>
    </location>
</feature>
<keyword evidence="5" id="KW-0472">Membrane</keyword>
<dbReference type="AlphaFoldDB" id="A0A3G9GL81"/>
<gene>
    <name evidence="5" type="ORF">DLM_2459</name>
</gene>
<feature type="coiled-coil region" evidence="1">
    <location>
        <begin position="435"/>
        <end position="469"/>
    </location>
</feature>
<name>A0A3G9GL81_9NEIS</name>
<keyword evidence="3" id="KW-0732">Signal</keyword>
<feature type="region of interest" description="Disordered" evidence="2">
    <location>
        <begin position="124"/>
        <end position="146"/>
    </location>
</feature>
<dbReference type="InterPro" id="IPR038440">
    <property type="entry name" value="FimV_C_sf"/>
</dbReference>
<feature type="compositionally biased region" description="Low complexity" evidence="2">
    <location>
        <begin position="844"/>
        <end position="862"/>
    </location>
</feature>
<proteinExistence type="predicted"/>
<dbReference type="InterPro" id="IPR057840">
    <property type="entry name" value="FimV_N"/>
</dbReference>
<reference evidence="6" key="1">
    <citation type="journal article" date="2017" name="Biotechnol. Biofuels">
        <title>Evaluation of environmental bacterial communities as a factor affecting the growth of duckweed Lemna minor.</title>
        <authorList>
            <person name="Ishizawa H."/>
            <person name="Kuroda M."/>
            <person name="Morikawa M."/>
            <person name="Ike M."/>
        </authorList>
    </citation>
    <scope>NUCLEOTIDE SEQUENCE [LARGE SCALE GENOMIC DNA]</scope>
    <source>
        <strain evidence="6">H3</strain>
    </source>
</reference>